<dbReference type="GO" id="GO:0016887">
    <property type="term" value="F:ATP hydrolysis activity"/>
    <property type="evidence" value="ECO:0007669"/>
    <property type="project" value="InterPro"/>
</dbReference>
<evidence type="ECO:0000313" key="5">
    <source>
        <dbReference type="Proteomes" id="UP000035265"/>
    </source>
</evidence>
<evidence type="ECO:0000259" key="3">
    <source>
        <dbReference type="PROSITE" id="PS50893"/>
    </source>
</evidence>
<dbReference type="InterPro" id="IPR027417">
    <property type="entry name" value="P-loop_NTPase"/>
</dbReference>
<dbReference type="InterPro" id="IPR017871">
    <property type="entry name" value="ABC_transporter-like_CS"/>
</dbReference>
<dbReference type="EMBL" id="JNBQ01000036">
    <property type="protein sequence ID" value="KLN33396.1"/>
    <property type="molecule type" value="Genomic_DNA"/>
</dbReference>
<evidence type="ECO:0000256" key="2">
    <source>
        <dbReference type="ARBA" id="ARBA00022840"/>
    </source>
</evidence>
<dbReference type="InterPro" id="IPR003593">
    <property type="entry name" value="AAA+_ATPase"/>
</dbReference>
<dbReference type="Gene3D" id="3.40.50.300">
    <property type="entry name" value="P-loop containing nucleotide triphosphate hydrolases"/>
    <property type="match status" value="1"/>
</dbReference>
<keyword evidence="1" id="KW-0547">Nucleotide-binding</keyword>
<dbReference type="STRING" id="264251.FB00_17895"/>
<dbReference type="PROSITE" id="PS00211">
    <property type="entry name" value="ABC_TRANSPORTER_1"/>
    <property type="match status" value="1"/>
</dbReference>
<name>A0A0H2KIU6_9MICO</name>
<feature type="domain" description="ABC transporter" evidence="3">
    <location>
        <begin position="3"/>
        <end position="211"/>
    </location>
</feature>
<reference evidence="4 5" key="1">
    <citation type="submission" date="2014-05" db="EMBL/GenBank/DDBJ databases">
        <title>Cellulosimicrobium funkei U11 genome.</title>
        <authorList>
            <person name="Hu C."/>
            <person name="Gong Y."/>
            <person name="Wan W."/>
            <person name="Jiang M."/>
        </authorList>
    </citation>
    <scope>NUCLEOTIDE SEQUENCE [LARGE SCALE GENOMIC DNA]</scope>
    <source>
        <strain evidence="4 5">U11</strain>
    </source>
</reference>
<sequence length="211" mass="21530">MRVDVIDAAIAFGPVPVFGGLTATFEPARVTALVGPSGSGKSSLLAAVAGYQRLETGRIELHGPDGSARPPSPGVVAWVPQGSNALGRRTVLDNVLVAPLAAGRPGREARDTARAALDQVGLADRAGEQARRLSGGELQRVALARALASGKELILADEPSANLDAANTELVARILAGLVSHATIVVATHDPVLVAAADATVPLRREAVVRA</sequence>
<proteinExistence type="predicted"/>
<keyword evidence="2" id="KW-0067">ATP-binding</keyword>
<dbReference type="GO" id="GO:0022857">
    <property type="term" value="F:transmembrane transporter activity"/>
    <property type="evidence" value="ECO:0007669"/>
    <property type="project" value="TreeGrafter"/>
</dbReference>
<dbReference type="PROSITE" id="PS50893">
    <property type="entry name" value="ABC_TRANSPORTER_2"/>
    <property type="match status" value="1"/>
</dbReference>
<dbReference type="SMART" id="SM00382">
    <property type="entry name" value="AAA"/>
    <property type="match status" value="1"/>
</dbReference>
<organism evidence="4 5">
    <name type="scientific">Cellulosimicrobium funkei</name>
    <dbReference type="NCBI Taxonomy" id="264251"/>
    <lineage>
        <taxon>Bacteria</taxon>
        <taxon>Bacillati</taxon>
        <taxon>Actinomycetota</taxon>
        <taxon>Actinomycetes</taxon>
        <taxon>Micrococcales</taxon>
        <taxon>Promicromonosporaceae</taxon>
        <taxon>Cellulosimicrobium</taxon>
    </lineage>
</organism>
<dbReference type="AlphaFoldDB" id="A0A0H2KIU6"/>
<dbReference type="PANTHER" id="PTHR24220">
    <property type="entry name" value="IMPORT ATP-BINDING PROTEIN"/>
    <property type="match status" value="1"/>
</dbReference>
<dbReference type="GO" id="GO:0005524">
    <property type="term" value="F:ATP binding"/>
    <property type="evidence" value="ECO:0007669"/>
    <property type="project" value="UniProtKB-KW"/>
</dbReference>
<evidence type="ECO:0000256" key="1">
    <source>
        <dbReference type="ARBA" id="ARBA00022741"/>
    </source>
</evidence>
<dbReference type="InterPro" id="IPR015854">
    <property type="entry name" value="ABC_transpr_LolD-like"/>
</dbReference>
<dbReference type="SUPFAM" id="SSF52540">
    <property type="entry name" value="P-loop containing nucleoside triphosphate hydrolases"/>
    <property type="match status" value="1"/>
</dbReference>
<evidence type="ECO:0000313" key="4">
    <source>
        <dbReference type="EMBL" id="KLN33396.1"/>
    </source>
</evidence>
<comment type="caution">
    <text evidence="4">The sequence shown here is derived from an EMBL/GenBank/DDBJ whole genome shotgun (WGS) entry which is preliminary data.</text>
</comment>
<dbReference type="Proteomes" id="UP000035265">
    <property type="component" value="Unassembled WGS sequence"/>
</dbReference>
<keyword evidence="5" id="KW-1185">Reference proteome</keyword>
<dbReference type="GO" id="GO:0005886">
    <property type="term" value="C:plasma membrane"/>
    <property type="evidence" value="ECO:0007669"/>
    <property type="project" value="TreeGrafter"/>
</dbReference>
<dbReference type="Pfam" id="PF00005">
    <property type="entry name" value="ABC_tran"/>
    <property type="match status" value="1"/>
</dbReference>
<protein>
    <recommendedName>
        <fullName evidence="3">ABC transporter domain-containing protein</fullName>
    </recommendedName>
</protein>
<dbReference type="InterPro" id="IPR003439">
    <property type="entry name" value="ABC_transporter-like_ATP-bd"/>
</dbReference>
<accession>A0A0H2KIU6</accession>
<dbReference type="PATRIC" id="fig|264251.5.peg.3627"/>
<gene>
    <name evidence="4" type="ORF">FB00_17895</name>
</gene>